<evidence type="ECO:0000313" key="4">
    <source>
        <dbReference type="Proteomes" id="UP000238825"/>
    </source>
</evidence>
<evidence type="ECO:0000256" key="1">
    <source>
        <dbReference type="SAM" id="Phobius"/>
    </source>
</evidence>
<evidence type="ECO:0000313" key="3">
    <source>
        <dbReference type="EMBL" id="SUV16185.1"/>
    </source>
</evidence>
<evidence type="ECO:0000313" key="2">
    <source>
        <dbReference type="EMBL" id="AVK97882.1"/>
    </source>
</evidence>
<organism evidence="2 4">
    <name type="scientific">Lysinibacillus sphaericus</name>
    <name type="common">Bacillus sphaericus</name>
    <dbReference type="NCBI Taxonomy" id="1421"/>
    <lineage>
        <taxon>Bacteria</taxon>
        <taxon>Bacillati</taxon>
        <taxon>Bacillota</taxon>
        <taxon>Bacilli</taxon>
        <taxon>Bacillales</taxon>
        <taxon>Bacillaceae</taxon>
        <taxon>Lysinibacillus</taxon>
    </lineage>
</organism>
<dbReference type="EMBL" id="CP019980">
    <property type="protein sequence ID" value="AVK97882.1"/>
    <property type="molecule type" value="Genomic_DNA"/>
</dbReference>
<keyword evidence="1" id="KW-0812">Transmembrane</keyword>
<dbReference type="AlphaFoldDB" id="A0A2S0K3C7"/>
<accession>A0A2S0K3C7</accession>
<keyword evidence="1" id="KW-1133">Transmembrane helix</keyword>
<dbReference type="EMBL" id="UFSZ01000001">
    <property type="protein sequence ID" value="SUV16185.1"/>
    <property type="molecule type" value="Genomic_DNA"/>
</dbReference>
<reference evidence="3 5" key="2">
    <citation type="submission" date="2018-06" db="EMBL/GenBank/DDBJ databases">
        <authorList>
            <consortium name="Pathogen Informatics"/>
            <person name="Doyle S."/>
        </authorList>
    </citation>
    <scope>NUCLEOTIDE SEQUENCE [LARGE SCALE GENOMIC DNA]</scope>
    <source>
        <strain evidence="3 5">NCTC10338</strain>
    </source>
</reference>
<evidence type="ECO:0000313" key="5">
    <source>
        <dbReference type="Proteomes" id="UP000255295"/>
    </source>
</evidence>
<proteinExistence type="predicted"/>
<dbReference type="RefSeq" id="WP_024361585.1">
    <property type="nucleotide sequence ID" value="NZ_BJNS01000057.1"/>
</dbReference>
<keyword evidence="1" id="KW-0472">Membrane</keyword>
<dbReference type="Proteomes" id="UP000238825">
    <property type="component" value="Chromosome"/>
</dbReference>
<reference evidence="2 4" key="1">
    <citation type="submission" date="2017-03" db="EMBL/GenBank/DDBJ databases">
        <title>The whole genome sequencing and assembly of Lysinibacillus sphaericus DSM 28T strain.</title>
        <authorList>
            <person name="Lee Y.-J."/>
            <person name="Yi H."/>
            <person name="Bahn Y.-S."/>
            <person name="Kim J.F."/>
            <person name="Lee D.-W."/>
        </authorList>
    </citation>
    <scope>NUCLEOTIDE SEQUENCE [LARGE SCALE GENOMIC DNA]</scope>
    <source>
        <strain evidence="2 4">DSM 28</strain>
    </source>
</reference>
<gene>
    <name evidence="2" type="ORF">LS41612_17135</name>
    <name evidence="3" type="ORF">NCTC10338_01261</name>
</gene>
<sequence length="145" mass="15838">MGFYTTTRIITATKSQLDAMCYAQEDFVNILDNKTTQDSIIRNTFASYGGAVIPLVFAVSTVASVALGVISLIGSLNAAELLQGITDAKEGHRQLLKSYRTMVNFNAIQVNMTLTVNKERPGSELAYIKAVNVNWIMLPDGTKLM</sequence>
<dbReference type="GeneID" id="48277927"/>
<name>A0A2S0K3C7_LYSSH</name>
<feature type="transmembrane region" description="Helical" evidence="1">
    <location>
        <begin position="51"/>
        <end position="73"/>
    </location>
</feature>
<dbReference type="Proteomes" id="UP000255295">
    <property type="component" value="Unassembled WGS sequence"/>
</dbReference>
<protein>
    <submittedName>
        <fullName evidence="2">Uncharacterized protein</fullName>
    </submittedName>
</protein>